<gene>
    <name evidence="2" type="ORF">JAN5088_00330</name>
</gene>
<dbReference type="EMBL" id="CXPG01000009">
    <property type="protein sequence ID" value="CTQ31572.1"/>
    <property type="molecule type" value="Genomic_DNA"/>
</dbReference>
<accession>A0A0M6XLP7</accession>
<reference evidence="2 3" key="1">
    <citation type="submission" date="2015-07" db="EMBL/GenBank/DDBJ databases">
        <authorList>
            <person name="Noorani M."/>
        </authorList>
    </citation>
    <scope>NUCLEOTIDE SEQUENCE [LARGE SCALE GENOMIC DNA]</scope>
    <source>
        <strain evidence="2 3">CECT 5088</strain>
    </source>
</reference>
<organism evidence="2 3">
    <name type="scientific">Jannaschia rubra</name>
    <dbReference type="NCBI Taxonomy" id="282197"/>
    <lineage>
        <taxon>Bacteria</taxon>
        <taxon>Pseudomonadati</taxon>
        <taxon>Pseudomonadota</taxon>
        <taxon>Alphaproteobacteria</taxon>
        <taxon>Rhodobacterales</taxon>
        <taxon>Roseobacteraceae</taxon>
        <taxon>Jannaschia</taxon>
    </lineage>
</organism>
<feature type="region of interest" description="Disordered" evidence="1">
    <location>
        <begin position="1"/>
        <end position="23"/>
    </location>
</feature>
<dbReference type="RefSeq" id="WP_143114534.1">
    <property type="nucleotide sequence ID" value="NZ_CXPG01000009.1"/>
</dbReference>
<dbReference type="AlphaFoldDB" id="A0A0M6XLP7"/>
<name>A0A0M6XLP7_9RHOB</name>
<evidence type="ECO:0008006" key="4">
    <source>
        <dbReference type="Google" id="ProtNLM"/>
    </source>
</evidence>
<proteinExistence type="predicted"/>
<keyword evidence="3" id="KW-1185">Reference proteome</keyword>
<dbReference type="STRING" id="282197.SAMN04488517_10189"/>
<feature type="compositionally biased region" description="Basic residues" evidence="1">
    <location>
        <begin position="10"/>
        <end position="23"/>
    </location>
</feature>
<evidence type="ECO:0000256" key="1">
    <source>
        <dbReference type="SAM" id="MobiDB-lite"/>
    </source>
</evidence>
<protein>
    <recommendedName>
        <fullName evidence="4">SGNH hydrolase-type esterase domain-containing protein</fullName>
    </recommendedName>
</protein>
<evidence type="ECO:0000313" key="2">
    <source>
        <dbReference type="EMBL" id="CTQ31572.1"/>
    </source>
</evidence>
<dbReference type="OrthoDB" id="4736604at2"/>
<sequence>MSLRSTARSKASRTRRSNGWKRSRFNVPGTGRLRADRLRTLAADVICLSLAGNDHNVLGLFEHSAPFTLGDLPDDGLDRVRIPDCVMRSQLEHRMRPVVERTRPVHRIVADRQIVHICPPPPDPDAAHMEADPKLFGDIVHRGVAPDPLRLRLYRLQCAIARRLAGKSGATFLPPPGQGCNDAGFLARDCRNDDPTHANARYGRLVTDQLADLEWHMQ</sequence>
<evidence type="ECO:0000313" key="3">
    <source>
        <dbReference type="Proteomes" id="UP000048908"/>
    </source>
</evidence>
<dbReference type="Proteomes" id="UP000048908">
    <property type="component" value="Unassembled WGS sequence"/>
</dbReference>